<feature type="domain" description="Phosphate acetyl/butaryl transferase" evidence="9">
    <location>
        <begin position="7"/>
        <end position="319"/>
    </location>
</feature>
<name>A0A4V6NCF4_9GAMM</name>
<organism evidence="10 11">
    <name type="scientific">Cocleimonas flava</name>
    <dbReference type="NCBI Taxonomy" id="634765"/>
    <lineage>
        <taxon>Bacteria</taxon>
        <taxon>Pseudomonadati</taxon>
        <taxon>Pseudomonadota</taxon>
        <taxon>Gammaproteobacteria</taxon>
        <taxon>Thiotrichales</taxon>
        <taxon>Thiotrichaceae</taxon>
        <taxon>Cocleimonas</taxon>
    </lineage>
</organism>
<keyword evidence="6" id="KW-0808">Transferase</keyword>
<dbReference type="Gene3D" id="3.40.50.10750">
    <property type="entry name" value="Isocitrate/Isopropylmalate dehydrogenase-like"/>
    <property type="match status" value="1"/>
</dbReference>
<dbReference type="PANTHER" id="PTHR43356">
    <property type="entry name" value="PHOSPHATE ACETYLTRANSFERASE"/>
    <property type="match status" value="1"/>
</dbReference>
<dbReference type="NCBIfam" id="NF007233">
    <property type="entry name" value="PRK09653.1"/>
    <property type="match status" value="1"/>
</dbReference>
<dbReference type="NCBIfam" id="TIGR00651">
    <property type="entry name" value="pta"/>
    <property type="match status" value="1"/>
</dbReference>
<keyword evidence="7" id="KW-0012">Acyltransferase</keyword>
<dbReference type="InterPro" id="IPR042113">
    <property type="entry name" value="P_AcTrfase_dom1"/>
</dbReference>
<dbReference type="OrthoDB" id="9808984at2"/>
<dbReference type="Pfam" id="PF01515">
    <property type="entry name" value="PTA_PTB"/>
    <property type="match status" value="1"/>
</dbReference>
<dbReference type="InterPro" id="IPR012147">
    <property type="entry name" value="P_Ac_Bu_trans"/>
</dbReference>
<keyword evidence="11" id="KW-1185">Reference proteome</keyword>
<evidence type="ECO:0000256" key="1">
    <source>
        <dbReference type="ARBA" id="ARBA00000705"/>
    </source>
</evidence>
<dbReference type="Proteomes" id="UP000294887">
    <property type="component" value="Unassembled WGS sequence"/>
</dbReference>
<dbReference type="GO" id="GO:0008959">
    <property type="term" value="F:phosphate acetyltransferase activity"/>
    <property type="evidence" value="ECO:0007669"/>
    <property type="project" value="UniProtKB-EC"/>
</dbReference>
<dbReference type="InterPro" id="IPR042112">
    <property type="entry name" value="P_AcTrfase_dom2"/>
</dbReference>
<gene>
    <name evidence="10" type="ORF">EV695_1688</name>
</gene>
<dbReference type="PIRSF" id="PIRSF000428">
    <property type="entry name" value="P_Ac_trans"/>
    <property type="match status" value="1"/>
</dbReference>
<evidence type="ECO:0000256" key="7">
    <source>
        <dbReference type="ARBA" id="ARBA00023315"/>
    </source>
</evidence>
<dbReference type="EC" id="2.3.1.8" evidence="4"/>
<dbReference type="Gene3D" id="3.40.50.10950">
    <property type="match status" value="1"/>
</dbReference>
<evidence type="ECO:0000256" key="4">
    <source>
        <dbReference type="ARBA" id="ARBA00012707"/>
    </source>
</evidence>
<evidence type="ECO:0000313" key="11">
    <source>
        <dbReference type="Proteomes" id="UP000294887"/>
    </source>
</evidence>
<reference evidence="10 11" key="1">
    <citation type="submission" date="2019-03" db="EMBL/GenBank/DDBJ databases">
        <title>Genomic Encyclopedia of Type Strains, Phase IV (KMG-IV): sequencing the most valuable type-strain genomes for metagenomic binning, comparative biology and taxonomic classification.</title>
        <authorList>
            <person name="Goeker M."/>
        </authorList>
    </citation>
    <scope>NUCLEOTIDE SEQUENCE [LARGE SCALE GENOMIC DNA]</scope>
    <source>
        <strain evidence="10 11">DSM 24830</strain>
    </source>
</reference>
<evidence type="ECO:0000256" key="8">
    <source>
        <dbReference type="ARBA" id="ARBA00031108"/>
    </source>
</evidence>
<dbReference type="InterPro" id="IPR004614">
    <property type="entry name" value="P_AcTrfase"/>
</dbReference>
<dbReference type="SUPFAM" id="SSF53659">
    <property type="entry name" value="Isocitrate/Isopropylmalate dehydrogenase-like"/>
    <property type="match status" value="1"/>
</dbReference>
<evidence type="ECO:0000259" key="9">
    <source>
        <dbReference type="Pfam" id="PF01515"/>
    </source>
</evidence>
<comment type="pathway">
    <text evidence="2">Metabolic intermediate biosynthesis; acetyl-CoA biosynthesis; acetyl-CoA from acetate: step 2/2.</text>
</comment>
<comment type="catalytic activity">
    <reaction evidence="1">
        <text>acetyl-CoA + phosphate = acetyl phosphate + CoA</text>
        <dbReference type="Rhea" id="RHEA:19521"/>
        <dbReference type="ChEBI" id="CHEBI:22191"/>
        <dbReference type="ChEBI" id="CHEBI:43474"/>
        <dbReference type="ChEBI" id="CHEBI:57287"/>
        <dbReference type="ChEBI" id="CHEBI:57288"/>
        <dbReference type="EC" id="2.3.1.8"/>
    </reaction>
</comment>
<dbReference type="EMBL" id="SMFQ01000003">
    <property type="protein sequence ID" value="TCJ87185.1"/>
    <property type="molecule type" value="Genomic_DNA"/>
</dbReference>
<dbReference type="InterPro" id="IPR002505">
    <property type="entry name" value="PTA_PTB"/>
</dbReference>
<evidence type="ECO:0000256" key="3">
    <source>
        <dbReference type="ARBA" id="ARBA00005656"/>
    </source>
</evidence>
<comment type="caution">
    <text evidence="10">The sequence shown here is derived from an EMBL/GenBank/DDBJ whole genome shotgun (WGS) entry which is preliminary data.</text>
</comment>
<dbReference type="AlphaFoldDB" id="A0A4V6NCF4"/>
<sequence length="323" mass="34553">MNPDFIALAQQSPKRIVLPESSDDRILQAAVAADQKGIAKITLLGDPAVINTQLEKLNLSLGNISIVHPETSNNNYATNLFKLREKKGMTQAQADKISLQPLYFGDLMVQAGDADACVAGVINSTGNVIRAALHVLGTETPTTRLSSFFIMLLEAPLESPVLFADCAINIDPDAEILADIAIQSAKNAKKLLGMDPKIAMLSFSTNGSAKHISVDKVREATDLVKEQAPELYIIGEIQLDAAMSKRVLATKWPDSDFQAPANIFVFPSLEAGNIGYKIAERFGNATAVGPILQGLAKPVNDLSRGADVEAIINTIAVTCLQCE</sequence>
<accession>A0A4V6NCF4</accession>
<evidence type="ECO:0000313" key="10">
    <source>
        <dbReference type="EMBL" id="TCJ87185.1"/>
    </source>
</evidence>
<proteinExistence type="inferred from homology"/>
<protein>
    <recommendedName>
        <fullName evidence="5">Phosphate acetyltransferase</fullName>
        <ecNumber evidence="4">2.3.1.8</ecNumber>
    </recommendedName>
    <alternativeName>
        <fullName evidence="8">Phosphotransacetylase</fullName>
    </alternativeName>
</protein>
<dbReference type="RefSeq" id="WP_131905480.1">
    <property type="nucleotide sequence ID" value="NZ_BAAAFU010000004.1"/>
</dbReference>
<evidence type="ECO:0000256" key="5">
    <source>
        <dbReference type="ARBA" id="ARBA00021528"/>
    </source>
</evidence>
<dbReference type="PANTHER" id="PTHR43356:SF3">
    <property type="entry name" value="PHOSPHATE ACETYLTRANSFERASE"/>
    <property type="match status" value="1"/>
</dbReference>
<comment type="similarity">
    <text evidence="3">Belongs to the phosphate acetyltransferase and butyryltransferase family.</text>
</comment>
<evidence type="ECO:0000256" key="6">
    <source>
        <dbReference type="ARBA" id="ARBA00022679"/>
    </source>
</evidence>
<evidence type="ECO:0000256" key="2">
    <source>
        <dbReference type="ARBA" id="ARBA00004989"/>
    </source>
</evidence>
<dbReference type="InterPro" id="IPR050500">
    <property type="entry name" value="Phos_Acetyltrans/Butyryltrans"/>
</dbReference>